<dbReference type="AlphaFoldDB" id="A0A5C6BKG9"/>
<accession>A0A5C6BKG9</accession>
<evidence type="ECO:0000313" key="3">
    <source>
        <dbReference type="Proteomes" id="UP000320735"/>
    </source>
</evidence>
<keyword evidence="1" id="KW-1133">Transmembrane helix</keyword>
<dbReference type="RefSeq" id="WP_146369393.1">
    <property type="nucleotide sequence ID" value="NZ_SJPP01000001.1"/>
</dbReference>
<comment type="caution">
    <text evidence="2">The sequence shown here is derived from an EMBL/GenBank/DDBJ whole genome shotgun (WGS) entry which is preliminary data.</text>
</comment>
<keyword evidence="3" id="KW-1185">Reference proteome</keyword>
<name>A0A5C6BKG9_9PLAN</name>
<dbReference type="Proteomes" id="UP000320735">
    <property type="component" value="Unassembled WGS sequence"/>
</dbReference>
<protein>
    <submittedName>
        <fullName evidence="2">Uncharacterized protein</fullName>
    </submittedName>
</protein>
<organism evidence="2 3">
    <name type="scientific">Symmachiella macrocystis</name>
    <dbReference type="NCBI Taxonomy" id="2527985"/>
    <lineage>
        <taxon>Bacteria</taxon>
        <taxon>Pseudomonadati</taxon>
        <taxon>Planctomycetota</taxon>
        <taxon>Planctomycetia</taxon>
        <taxon>Planctomycetales</taxon>
        <taxon>Planctomycetaceae</taxon>
        <taxon>Symmachiella</taxon>
    </lineage>
</organism>
<proteinExistence type="predicted"/>
<feature type="transmembrane region" description="Helical" evidence="1">
    <location>
        <begin position="151"/>
        <end position="172"/>
    </location>
</feature>
<evidence type="ECO:0000256" key="1">
    <source>
        <dbReference type="SAM" id="Phobius"/>
    </source>
</evidence>
<gene>
    <name evidence="2" type="ORF">CA54_06580</name>
</gene>
<keyword evidence="1" id="KW-0812">Transmembrane</keyword>
<dbReference type="OrthoDB" id="292906at2"/>
<evidence type="ECO:0000313" key="2">
    <source>
        <dbReference type="EMBL" id="TWU11846.1"/>
    </source>
</evidence>
<sequence>MTISVPCSCGKSYKVADKLAGKKFKCKACDKVLAIRRPAARAKVKAKKAKTDEDSDFLDMDLDSEFSQMAAVERPRSDSYEEEESPFLDARTRREPRVADLNKTDAELADKYIPQPSNVEKTAKVLLAMAGIVLGIGMVIGTWLLWSTQGIRWRGLGAIGIFFIIGGVRMLIDSD</sequence>
<dbReference type="EMBL" id="SJPP01000001">
    <property type="protein sequence ID" value="TWU11846.1"/>
    <property type="molecule type" value="Genomic_DNA"/>
</dbReference>
<reference evidence="2 3" key="1">
    <citation type="submission" date="2019-02" db="EMBL/GenBank/DDBJ databases">
        <title>Deep-cultivation of Planctomycetes and their phenomic and genomic characterization uncovers novel biology.</title>
        <authorList>
            <person name="Wiegand S."/>
            <person name="Jogler M."/>
            <person name="Boedeker C."/>
            <person name="Pinto D."/>
            <person name="Vollmers J."/>
            <person name="Rivas-Marin E."/>
            <person name="Kohn T."/>
            <person name="Peeters S.H."/>
            <person name="Heuer A."/>
            <person name="Rast P."/>
            <person name="Oberbeckmann S."/>
            <person name="Bunk B."/>
            <person name="Jeske O."/>
            <person name="Meyerdierks A."/>
            <person name="Storesund J.E."/>
            <person name="Kallscheuer N."/>
            <person name="Luecker S."/>
            <person name="Lage O.M."/>
            <person name="Pohl T."/>
            <person name="Merkel B.J."/>
            <person name="Hornburger P."/>
            <person name="Mueller R.-W."/>
            <person name="Bruemmer F."/>
            <person name="Labrenz M."/>
            <person name="Spormann A.M."/>
            <person name="Op Den Camp H."/>
            <person name="Overmann J."/>
            <person name="Amann R."/>
            <person name="Jetten M.S.M."/>
            <person name="Mascher T."/>
            <person name="Medema M.H."/>
            <person name="Devos D.P."/>
            <person name="Kaster A.-K."/>
            <person name="Ovreas L."/>
            <person name="Rohde M."/>
            <person name="Galperin M.Y."/>
            <person name="Jogler C."/>
        </authorList>
    </citation>
    <scope>NUCLEOTIDE SEQUENCE [LARGE SCALE GENOMIC DNA]</scope>
    <source>
        <strain evidence="2 3">CA54</strain>
    </source>
</reference>
<keyword evidence="1" id="KW-0472">Membrane</keyword>
<feature type="transmembrane region" description="Helical" evidence="1">
    <location>
        <begin position="125"/>
        <end position="145"/>
    </location>
</feature>